<dbReference type="Pfam" id="PF13927">
    <property type="entry name" value="Ig_3"/>
    <property type="match status" value="1"/>
</dbReference>
<dbReference type="AlphaFoldDB" id="A0AAD9PXV0"/>
<dbReference type="EMBL" id="JARQWQ010000102">
    <property type="protein sequence ID" value="KAK2551069.1"/>
    <property type="molecule type" value="Genomic_DNA"/>
</dbReference>
<evidence type="ECO:0000259" key="1">
    <source>
        <dbReference type="PROSITE" id="PS50835"/>
    </source>
</evidence>
<keyword evidence="3" id="KW-1185">Reference proteome</keyword>
<reference evidence="2" key="2">
    <citation type="journal article" date="2023" name="Science">
        <title>Genomic signatures of disease resistance in endangered staghorn corals.</title>
        <authorList>
            <person name="Vollmer S.V."/>
            <person name="Selwyn J.D."/>
            <person name="Despard B.A."/>
            <person name="Roesel C.L."/>
        </authorList>
    </citation>
    <scope>NUCLEOTIDE SEQUENCE</scope>
    <source>
        <strain evidence="2">K2</strain>
    </source>
</reference>
<name>A0AAD9PXV0_ACRCE</name>
<organism evidence="2 3">
    <name type="scientific">Acropora cervicornis</name>
    <name type="common">Staghorn coral</name>
    <dbReference type="NCBI Taxonomy" id="6130"/>
    <lineage>
        <taxon>Eukaryota</taxon>
        <taxon>Metazoa</taxon>
        <taxon>Cnidaria</taxon>
        <taxon>Anthozoa</taxon>
        <taxon>Hexacorallia</taxon>
        <taxon>Scleractinia</taxon>
        <taxon>Astrocoeniina</taxon>
        <taxon>Acroporidae</taxon>
        <taxon>Acropora</taxon>
    </lineage>
</organism>
<accession>A0AAD9PXV0</accession>
<proteinExistence type="predicted"/>
<evidence type="ECO:0000313" key="2">
    <source>
        <dbReference type="EMBL" id="KAK2551069.1"/>
    </source>
</evidence>
<sequence length="277" mass="31406">MPPLRVQSVKTYYGENKLNQKPTSWIPSFTLCPYPLLMKCMGPLPVVASLHALAVFWKRKTFVVFESEIYRRIYKRVLVVAVEELSEAAGRRKRIESESPSGMLYKRQEKVMEKTITKLCLMLAMLHLVRMADAMAIESKGDDKINVKVLDSESVNRNAVASLHKNPVIAYFGLQNGTGIAFIGNTINLTCIMENTDEATFLKSDDPVDESKRVTYFYQGSGNKLYGNLEISEVKKNDSGVYTCVAYRAGIVATREFFRTQVVSRHKETTRDCWCSD</sequence>
<dbReference type="SUPFAM" id="SSF48726">
    <property type="entry name" value="Immunoglobulin"/>
    <property type="match status" value="1"/>
</dbReference>
<reference evidence="2" key="1">
    <citation type="journal article" date="2023" name="G3 (Bethesda)">
        <title>Whole genome assembly and annotation of the endangered Caribbean coral Acropora cervicornis.</title>
        <authorList>
            <person name="Selwyn J.D."/>
            <person name="Vollmer S.V."/>
        </authorList>
    </citation>
    <scope>NUCLEOTIDE SEQUENCE</scope>
    <source>
        <strain evidence="2">K2</strain>
    </source>
</reference>
<evidence type="ECO:0000313" key="3">
    <source>
        <dbReference type="Proteomes" id="UP001249851"/>
    </source>
</evidence>
<dbReference type="SMART" id="SM00409">
    <property type="entry name" value="IG"/>
    <property type="match status" value="1"/>
</dbReference>
<dbReference type="InterPro" id="IPR036179">
    <property type="entry name" value="Ig-like_dom_sf"/>
</dbReference>
<dbReference type="InterPro" id="IPR013783">
    <property type="entry name" value="Ig-like_fold"/>
</dbReference>
<comment type="caution">
    <text evidence="2">The sequence shown here is derived from an EMBL/GenBank/DDBJ whole genome shotgun (WGS) entry which is preliminary data.</text>
</comment>
<dbReference type="InterPro" id="IPR003599">
    <property type="entry name" value="Ig_sub"/>
</dbReference>
<feature type="domain" description="Ig-like" evidence="1">
    <location>
        <begin position="167"/>
        <end position="264"/>
    </location>
</feature>
<dbReference type="PROSITE" id="PS50835">
    <property type="entry name" value="IG_LIKE"/>
    <property type="match status" value="1"/>
</dbReference>
<dbReference type="Gene3D" id="2.60.40.10">
    <property type="entry name" value="Immunoglobulins"/>
    <property type="match status" value="1"/>
</dbReference>
<dbReference type="Proteomes" id="UP001249851">
    <property type="component" value="Unassembled WGS sequence"/>
</dbReference>
<dbReference type="InterPro" id="IPR007110">
    <property type="entry name" value="Ig-like_dom"/>
</dbReference>
<protein>
    <recommendedName>
        <fullName evidence="1">Ig-like domain-containing protein</fullName>
    </recommendedName>
</protein>
<gene>
    <name evidence="2" type="ORF">P5673_028132</name>
</gene>